<organism evidence="3 4">
    <name type="scientific">Paenibacillus glucanolyticus</name>
    <dbReference type="NCBI Taxonomy" id="59843"/>
    <lineage>
        <taxon>Bacteria</taxon>
        <taxon>Bacillati</taxon>
        <taxon>Bacillota</taxon>
        <taxon>Bacilli</taxon>
        <taxon>Bacillales</taxon>
        <taxon>Paenibacillaceae</taxon>
        <taxon>Paenibacillus</taxon>
    </lineage>
</organism>
<feature type="region of interest" description="Disordered" evidence="1">
    <location>
        <begin position="1"/>
        <end position="43"/>
    </location>
</feature>
<evidence type="ECO:0000313" key="3">
    <source>
        <dbReference type="EMBL" id="KZS48122.1"/>
    </source>
</evidence>
<comment type="caution">
    <text evidence="3">The sequence shown here is derived from an EMBL/GenBank/DDBJ whole genome shotgun (WGS) entry which is preliminary data.</text>
</comment>
<reference evidence="3" key="1">
    <citation type="journal article" date="2016" name="Genome Announc.">
        <title>Draft genomes of two strains of Paenibacillus glucanolyticus with capability to degrade lignocellulose.</title>
        <authorList>
            <person name="Mathews S.L."/>
            <person name="Pawlak J."/>
            <person name="Grunden A.M."/>
        </authorList>
    </citation>
    <scope>NUCLEOTIDE SEQUENCE [LARGE SCALE GENOMIC DNA]</scope>
    <source>
        <strain evidence="3">SLM1</strain>
    </source>
</reference>
<dbReference type="Gene3D" id="2.160.20.10">
    <property type="entry name" value="Single-stranded right-handed beta-helix, Pectin lyase-like"/>
    <property type="match status" value="1"/>
</dbReference>
<dbReference type="InterPro" id="IPR011050">
    <property type="entry name" value="Pectin_lyase_fold/virulence"/>
</dbReference>
<dbReference type="RefSeq" id="WP_063479168.1">
    <property type="nucleotide sequence ID" value="NZ_CP147845.1"/>
</dbReference>
<proteinExistence type="predicted"/>
<feature type="compositionally biased region" description="Basic and acidic residues" evidence="1">
    <location>
        <begin position="1"/>
        <end position="16"/>
    </location>
</feature>
<dbReference type="AlphaFoldDB" id="A0A163LGW0"/>
<feature type="compositionally biased region" description="Basic and acidic residues" evidence="1">
    <location>
        <begin position="31"/>
        <end position="43"/>
    </location>
</feature>
<accession>A0A163LGW0</accession>
<dbReference type="SUPFAM" id="SSF51126">
    <property type="entry name" value="Pectin lyase-like"/>
    <property type="match status" value="1"/>
</dbReference>
<evidence type="ECO:0000256" key="1">
    <source>
        <dbReference type="SAM" id="MobiDB-lite"/>
    </source>
</evidence>
<dbReference type="InterPro" id="IPR024535">
    <property type="entry name" value="RHGA/B-epi-like_pectate_lyase"/>
</dbReference>
<feature type="region of interest" description="Disordered" evidence="1">
    <location>
        <begin position="129"/>
        <end position="151"/>
    </location>
</feature>
<dbReference type="SMART" id="SM00710">
    <property type="entry name" value="PbH1"/>
    <property type="match status" value="3"/>
</dbReference>
<dbReference type="InterPro" id="IPR006626">
    <property type="entry name" value="PbH1"/>
</dbReference>
<evidence type="ECO:0000313" key="4">
    <source>
        <dbReference type="Proteomes" id="UP000076796"/>
    </source>
</evidence>
<dbReference type="InterPro" id="IPR012334">
    <property type="entry name" value="Pectin_lyas_fold"/>
</dbReference>
<gene>
    <name evidence="3" type="ORF">AWU65_20415</name>
</gene>
<dbReference type="Proteomes" id="UP000076796">
    <property type="component" value="Unassembled WGS sequence"/>
</dbReference>
<feature type="compositionally biased region" description="Low complexity" evidence="1">
    <location>
        <begin position="129"/>
        <end position="139"/>
    </location>
</feature>
<dbReference type="OrthoDB" id="2661400at2"/>
<feature type="domain" description="Rhamnogalacturonase A/B/Epimerase-like pectate lyase" evidence="2">
    <location>
        <begin position="188"/>
        <end position="419"/>
    </location>
</feature>
<dbReference type="EMBL" id="LWMH01000001">
    <property type="protein sequence ID" value="KZS48122.1"/>
    <property type="molecule type" value="Genomic_DNA"/>
</dbReference>
<name>A0A163LGW0_9BACL</name>
<protein>
    <recommendedName>
        <fullName evidence="2">Rhamnogalacturonase A/B/Epimerase-like pectate lyase domain-containing protein</fullName>
    </recommendedName>
</protein>
<sequence>MRSRFPWRDTSEDIAKQGHPQWETPGGAQQKADKAEKNAKEYSDSKLSAHIGTGGSAHALAVPNVNAGFISGSDQAKLNSIKPGAEVNQNAYSKINGIPASEKEDALNIEGGVGITITPDPVNKKVRVTATGTTTPGPHGSEHTGDGSDPIPDATVSVSGLMSAADKISLDATVEGLATLEVHTPRVYNVIEYGADPTGVNNSTTAIQTAIDDAFNNGRGIVSLPPGTYKLDASTLGMTLWNYGVSIDTNTGCLVLRNGVSLVGSGIGVTVLKPSSPHYVCVYLADGKNSTIANLEIDGGWVDVGGGHGIFQCLTENNKDIFVSGTRLKNLYIHHVGSYGIGIQNGVHSDVVIEKIHTFRTGADGIDIKNRSTSGVDSKGITVKGIFIDTFGLRLDSQTGLDMRGIVKANSIQVVNVGRTGANQTGIRFRAQNLADGPNAWARRSSLSEIYVSSNVPDNTGVLGVDCGSPDISITGGVIEGCYTGVNIGGNTEGNADNVSVSQLVVINSKNYAYRNSTGSNNVRYIGCIAKSSNVGFRNEGNNTLFIGCSAVDVTSTISTAVAAAPSQLTAGCDFGRDFISLNFLTAGRVSIEAKGVSNDIDLSLLPKGTGSIRMGSFTSGSDAPVVGYITIKDSNGVSRKLAVIN</sequence>
<evidence type="ECO:0000259" key="2">
    <source>
        <dbReference type="Pfam" id="PF12708"/>
    </source>
</evidence>
<dbReference type="GeneID" id="97556372"/>
<dbReference type="Pfam" id="PF12708">
    <property type="entry name" value="Pect-lyase_RHGA_epim"/>
    <property type="match status" value="1"/>
</dbReference>
<keyword evidence="4" id="KW-1185">Reference proteome</keyword>